<dbReference type="InterPro" id="IPR046358">
    <property type="entry name" value="Flagellin_C"/>
</dbReference>
<dbReference type="InterPro" id="IPR001029">
    <property type="entry name" value="Flagellin_N"/>
</dbReference>
<dbReference type="GO" id="GO:0009288">
    <property type="term" value="C:bacterial-type flagellum"/>
    <property type="evidence" value="ECO:0007669"/>
    <property type="project" value="UniProtKB-SubCell"/>
</dbReference>
<evidence type="ECO:0000313" key="7">
    <source>
        <dbReference type="EMBL" id="SLN67329.1"/>
    </source>
</evidence>
<keyword evidence="2 3" id="KW-0975">Bacterial flagellum</keyword>
<evidence type="ECO:0000259" key="4">
    <source>
        <dbReference type="Pfam" id="PF00669"/>
    </source>
</evidence>
<name>A0A1X7A0U9_9RHOB</name>
<dbReference type="SUPFAM" id="SSF64518">
    <property type="entry name" value="Phase 1 flagellin"/>
    <property type="match status" value="1"/>
</dbReference>
<dbReference type="Pfam" id="PF00700">
    <property type="entry name" value="Flagellin_C"/>
    <property type="match status" value="1"/>
</dbReference>
<comment type="subcellular location">
    <subcellularLocation>
        <location evidence="3">Secreted</location>
    </subcellularLocation>
    <subcellularLocation>
        <location evidence="3">Bacterial flagellum</location>
    </subcellularLocation>
</comment>
<dbReference type="PANTHER" id="PTHR42792:SF2">
    <property type="entry name" value="FLAGELLIN"/>
    <property type="match status" value="1"/>
</dbReference>
<dbReference type="Proteomes" id="UP000193495">
    <property type="component" value="Unassembled WGS sequence"/>
</dbReference>
<dbReference type="GO" id="GO:0005576">
    <property type="term" value="C:extracellular region"/>
    <property type="evidence" value="ECO:0007669"/>
    <property type="project" value="UniProtKB-SubCell"/>
</dbReference>
<protein>
    <recommendedName>
        <fullName evidence="3">Flagellin</fullName>
    </recommendedName>
</protein>
<evidence type="ECO:0000256" key="1">
    <source>
        <dbReference type="ARBA" id="ARBA00005709"/>
    </source>
</evidence>
<comment type="similarity">
    <text evidence="1 3">Belongs to the bacterial flagellin family.</text>
</comment>
<organism evidence="7 8">
    <name type="scientific">Limimaricola soesokkakensis</name>
    <dbReference type="NCBI Taxonomy" id="1343159"/>
    <lineage>
        <taxon>Bacteria</taxon>
        <taxon>Pseudomonadati</taxon>
        <taxon>Pseudomonadota</taxon>
        <taxon>Alphaproteobacteria</taxon>
        <taxon>Rhodobacterales</taxon>
        <taxon>Paracoccaceae</taxon>
        <taxon>Limimaricola</taxon>
    </lineage>
</organism>
<reference evidence="7 8" key="1">
    <citation type="submission" date="2017-03" db="EMBL/GenBank/DDBJ databases">
        <authorList>
            <person name="Afonso C.L."/>
            <person name="Miller P.J."/>
            <person name="Scott M.A."/>
            <person name="Spackman E."/>
            <person name="Goraichik I."/>
            <person name="Dimitrov K.M."/>
            <person name="Suarez D.L."/>
            <person name="Swayne D.E."/>
        </authorList>
    </citation>
    <scope>NUCLEOTIDE SEQUENCE [LARGE SCALE GENOMIC DNA]</scope>
    <source>
        <strain evidence="7 8">CECT 8367</strain>
    </source>
</reference>
<dbReference type="PANTHER" id="PTHR42792">
    <property type="entry name" value="FLAGELLIN"/>
    <property type="match status" value="1"/>
</dbReference>
<reference evidence="6 9" key="2">
    <citation type="submission" date="2018-03" db="EMBL/GenBank/DDBJ databases">
        <title>Genomic Encyclopedia of Archaeal and Bacterial Type Strains, Phase II (KMG-II): from individual species to whole genera.</title>
        <authorList>
            <person name="Goeker M."/>
        </authorList>
    </citation>
    <scope>NUCLEOTIDE SEQUENCE [LARGE SCALE GENOMIC DNA]</scope>
    <source>
        <strain evidence="6 9">DSM 29956</strain>
    </source>
</reference>
<evidence type="ECO:0000256" key="3">
    <source>
        <dbReference type="RuleBase" id="RU362073"/>
    </source>
</evidence>
<keyword evidence="3" id="KW-0964">Secreted</keyword>
<dbReference type="Pfam" id="PF00669">
    <property type="entry name" value="Flagellin_N"/>
    <property type="match status" value="1"/>
</dbReference>
<evidence type="ECO:0000259" key="5">
    <source>
        <dbReference type="Pfam" id="PF00700"/>
    </source>
</evidence>
<dbReference type="RefSeq" id="WP_085897668.1">
    <property type="nucleotide sequence ID" value="NZ_FWFY01000013.1"/>
</dbReference>
<dbReference type="GO" id="GO:0005198">
    <property type="term" value="F:structural molecule activity"/>
    <property type="evidence" value="ECO:0007669"/>
    <property type="project" value="UniProtKB-UniRule"/>
</dbReference>
<comment type="function">
    <text evidence="3">Flagellin is the subunit protein which polymerizes to form the filaments of bacterial flagella.</text>
</comment>
<evidence type="ECO:0000313" key="6">
    <source>
        <dbReference type="EMBL" id="PSK81569.1"/>
    </source>
</evidence>
<dbReference type="InterPro" id="IPR001492">
    <property type="entry name" value="Flagellin"/>
</dbReference>
<accession>A0A1X7A0U9</accession>
<keyword evidence="7" id="KW-0966">Cell projection</keyword>
<dbReference type="Proteomes" id="UP000240624">
    <property type="component" value="Unassembled WGS sequence"/>
</dbReference>
<keyword evidence="7" id="KW-0282">Flagellum</keyword>
<dbReference type="AlphaFoldDB" id="A0A1X7A0U9"/>
<keyword evidence="7" id="KW-0969">Cilium</keyword>
<evidence type="ECO:0000256" key="2">
    <source>
        <dbReference type="ARBA" id="ARBA00023143"/>
    </source>
</evidence>
<evidence type="ECO:0000313" key="9">
    <source>
        <dbReference type="Proteomes" id="UP000240624"/>
    </source>
</evidence>
<feature type="domain" description="Flagellin N-terminal" evidence="4">
    <location>
        <begin position="4"/>
        <end position="137"/>
    </location>
</feature>
<evidence type="ECO:0000313" key="8">
    <source>
        <dbReference type="Proteomes" id="UP000193495"/>
    </source>
</evidence>
<dbReference type="Gene3D" id="1.20.1330.10">
    <property type="entry name" value="f41 fragment of flagellin, N-terminal domain"/>
    <property type="match status" value="1"/>
</dbReference>
<keyword evidence="9" id="KW-1185">Reference proteome</keyword>
<proteinExistence type="inferred from homology"/>
<feature type="domain" description="Flagellin C-terminal" evidence="5">
    <location>
        <begin position="190"/>
        <end position="274"/>
    </location>
</feature>
<dbReference type="EMBL" id="FWFY01000013">
    <property type="protein sequence ID" value="SLN67329.1"/>
    <property type="molecule type" value="Genomic_DNA"/>
</dbReference>
<dbReference type="PRINTS" id="PR00207">
    <property type="entry name" value="FLAGELLIN"/>
</dbReference>
<gene>
    <name evidence="7" type="primary">fliC_2</name>
    <name evidence="6" type="ORF">CLV79_11537</name>
    <name evidence="7" type="ORF">LOS8367_03360</name>
</gene>
<dbReference type="EMBL" id="PYGB01000015">
    <property type="protein sequence ID" value="PSK81569.1"/>
    <property type="molecule type" value="Genomic_DNA"/>
</dbReference>
<sequence>MTSINSNLGAMVALQNLRSVNDRMENIQEQIGTGKKINSAKDNAAVWSMATKVNSENSMLGAIGEGLAMSSATVSMARQGAESIGELLTQVKDKVVQAQSQTADRTQLKTEITELFKQITSVMESASFNGKNLLEGTAEFKTVSSISRSSDTTPATTVKTIDVTAQDLKTKLDVAKINFTDDTKTAETLGEIDTMMEATTKAASALGTAENRLETQSNFLTKLIDIKEAAVSSLVDADMTALSAEMTQTQTQQQLAVQALSIAGRAPQTLLSLFR</sequence>
<dbReference type="OrthoDB" id="8328560at2"/>